<dbReference type="InterPro" id="IPR028082">
    <property type="entry name" value="Peripla_BP_I"/>
</dbReference>
<accession>A0A7M1SV33</accession>
<dbReference type="Pfam" id="PF00356">
    <property type="entry name" value="LacI"/>
    <property type="match status" value="1"/>
</dbReference>
<dbReference type="Gene3D" id="1.10.260.40">
    <property type="entry name" value="lambda repressor-like DNA-binding domains"/>
    <property type="match status" value="1"/>
</dbReference>
<keyword evidence="3" id="KW-0804">Transcription</keyword>
<dbReference type="InterPro" id="IPR000843">
    <property type="entry name" value="HTH_LacI"/>
</dbReference>
<dbReference type="Proteomes" id="UP000593758">
    <property type="component" value="Chromosome"/>
</dbReference>
<dbReference type="SUPFAM" id="SSF53822">
    <property type="entry name" value="Periplasmic binding protein-like I"/>
    <property type="match status" value="1"/>
</dbReference>
<protein>
    <submittedName>
        <fullName evidence="5">LacI family DNA-binding transcriptional regulator</fullName>
    </submittedName>
</protein>
<feature type="domain" description="HTH lacI-type" evidence="4">
    <location>
        <begin position="11"/>
        <end position="65"/>
    </location>
</feature>
<dbReference type="KEGG" id="halt:IM660_03875"/>
<dbReference type="RefSeq" id="WP_193498107.1">
    <property type="nucleotide sequence ID" value="NZ_CP063169.1"/>
</dbReference>
<dbReference type="SMART" id="SM00354">
    <property type="entry name" value="HTH_LACI"/>
    <property type="match status" value="1"/>
</dbReference>
<dbReference type="CDD" id="cd01392">
    <property type="entry name" value="HTH_LacI"/>
    <property type="match status" value="1"/>
</dbReference>
<dbReference type="Pfam" id="PF13377">
    <property type="entry name" value="Peripla_BP_3"/>
    <property type="match status" value="1"/>
</dbReference>
<sequence length="338" mass="36004">MPEEPGPQRPPSIKDVAARAGVSWKTVSNVMNGQINVRPATRERVEQAIADLGYRRSAAGRQLRYGRSFIIALAVSELTTPYFADLAHEVLAAAAERGYTALITETRGDEARERAALRGFDTQVADGVILSPVALDGASIVTAQSHVPLVLLGERVADSPLDHVIYDNHRAAREATEHVLAGGSTSPLFLGADPGHRYGTGWLRAEGFMDALGSRASEDLIVRTPHYTRAAGARAVTDLHRADRPFDALVCASDILAVGALHALRELGSDVPGEVQVIGWDGIDEGAYTSPPLTTVDLDVRTVARAAVDLVIARIEGAGTPPAEVVVPHRLLTRGSTR</sequence>
<evidence type="ECO:0000256" key="1">
    <source>
        <dbReference type="ARBA" id="ARBA00023015"/>
    </source>
</evidence>
<keyword evidence="1" id="KW-0805">Transcription regulation</keyword>
<evidence type="ECO:0000313" key="5">
    <source>
        <dbReference type="EMBL" id="QOR71446.1"/>
    </source>
</evidence>
<evidence type="ECO:0000256" key="3">
    <source>
        <dbReference type="ARBA" id="ARBA00023163"/>
    </source>
</evidence>
<keyword evidence="2 5" id="KW-0238">DNA-binding</keyword>
<evidence type="ECO:0000313" key="6">
    <source>
        <dbReference type="Proteomes" id="UP000593758"/>
    </source>
</evidence>
<evidence type="ECO:0000256" key="2">
    <source>
        <dbReference type="ARBA" id="ARBA00023125"/>
    </source>
</evidence>
<dbReference type="EMBL" id="CP063169">
    <property type="protein sequence ID" value="QOR71446.1"/>
    <property type="molecule type" value="Genomic_DNA"/>
</dbReference>
<keyword evidence="6" id="KW-1185">Reference proteome</keyword>
<dbReference type="PROSITE" id="PS00356">
    <property type="entry name" value="HTH_LACI_1"/>
    <property type="match status" value="1"/>
</dbReference>
<dbReference type="SUPFAM" id="SSF47413">
    <property type="entry name" value="lambda repressor-like DNA-binding domains"/>
    <property type="match status" value="1"/>
</dbReference>
<name>A0A7M1SV33_9MICO</name>
<dbReference type="PROSITE" id="PS50932">
    <property type="entry name" value="HTH_LACI_2"/>
    <property type="match status" value="1"/>
</dbReference>
<gene>
    <name evidence="5" type="ORF">IM660_03875</name>
</gene>
<dbReference type="GO" id="GO:0003700">
    <property type="term" value="F:DNA-binding transcription factor activity"/>
    <property type="evidence" value="ECO:0007669"/>
    <property type="project" value="TreeGrafter"/>
</dbReference>
<dbReference type="PANTHER" id="PTHR30146">
    <property type="entry name" value="LACI-RELATED TRANSCRIPTIONAL REPRESSOR"/>
    <property type="match status" value="1"/>
</dbReference>
<proteinExistence type="predicted"/>
<evidence type="ECO:0000259" key="4">
    <source>
        <dbReference type="PROSITE" id="PS50932"/>
    </source>
</evidence>
<dbReference type="Gene3D" id="3.40.50.2300">
    <property type="match status" value="2"/>
</dbReference>
<dbReference type="CDD" id="cd06267">
    <property type="entry name" value="PBP1_LacI_sugar_binding-like"/>
    <property type="match status" value="1"/>
</dbReference>
<reference evidence="5 6" key="1">
    <citation type="submission" date="2020-10" db="EMBL/GenBank/DDBJ databases">
        <title>Haloactinobacterium sp. RN3S43, a bacterium isolated from saline soil.</title>
        <authorList>
            <person name="Sun J.-Q."/>
        </authorList>
    </citation>
    <scope>NUCLEOTIDE SEQUENCE [LARGE SCALE GENOMIC DNA]</scope>
    <source>
        <strain evidence="5 6">RN3S43</strain>
    </source>
</reference>
<dbReference type="InterPro" id="IPR010982">
    <property type="entry name" value="Lambda_DNA-bd_dom_sf"/>
</dbReference>
<dbReference type="PANTHER" id="PTHR30146:SF109">
    <property type="entry name" value="HTH-TYPE TRANSCRIPTIONAL REGULATOR GALS"/>
    <property type="match status" value="1"/>
</dbReference>
<dbReference type="GO" id="GO:0000976">
    <property type="term" value="F:transcription cis-regulatory region binding"/>
    <property type="evidence" value="ECO:0007669"/>
    <property type="project" value="TreeGrafter"/>
</dbReference>
<dbReference type="InterPro" id="IPR046335">
    <property type="entry name" value="LacI/GalR-like_sensor"/>
</dbReference>
<dbReference type="AlphaFoldDB" id="A0A7M1SV33"/>
<organism evidence="5 6">
    <name type="scientific">Ruania alkalisoli</name>
    <dbReference type="NCBI Taxonomy" id="2779775"/>
    <lineage>
        <taxon>Bacteria</taxon>
        <taxon>Bacillati</taxon>
        <taxon>Actinomycetota</taxon>
        <taxon>Actinomycetes</taxon>
        <taxon>Micrococcales</taxon>
        <taxon>Ruaniaceae</taxon>
        <taxon>Ruania</taxon>
    </lineage>
</organism>